<dbReference type="InterPro" id="IPR015421">
    <property type="entry name" value="PyrdxlP-dep_Trfase_major"/>
</dbReference>
<evidence type="ECO:0000256" key="5">
    <source>
        <dbReference type="ARBA" id="ARBA00022898"/>
    </source>
</evidence>
<evidence type="ECO:0000256" key="2">
    <source>
        <dbReference type="ARBA" id="ARBA00011738"/>
    </source>
</evidence>
<dbReference type="SUPFAM" id="SSF53383">
    <property type="entry name" value="PLP-dependent transferases"/>
    <property type="match status" value="1"/>
</dbReference>
<sequence length="478" mass="52088">MSSIKLTSLNPRFSDVQYAVRGELAIKAEKYVVQLKEHPNDHGLPFDKVVFTNIGNPQQRGLDQEPITFPRQVAALTEWPALAEKVKGLGVFPDDVVERARELEKEIGSIGAYSQSQGASFIRKNVAKFIEERDGYPASADNIFLTGGASAGVSLMISMLISSPKSGLLIPIPQYPLYTASLTQHGGLAIPYYLDESSAWSTSPQSVRAALEKARNEGIEPKALVVINPGNPTGSVLTKEVILELIDLAEKNNLVILADEVYQANIHHPTAQFTSFKKLVREANSPVPLVSFHSISKGVTGECGRRGGYFECTNFPEDVLALIYKMISVGLCPPLGGQIGVDCMVRPPKPGSPSYPLWKKETDATHKALAERTKLIAERLNALPGVSCVDSPGALYLFPRIYFTKKAVEKAKEAGKTPDTFYALALLDETGICVVPGDGFGQVEGQNHYRLTCLCAGVEEYVGKLEKFHRGFMAKYAD</sequence>
<dbReference type="InterPro" id="IPR045088">
    <property type="entry name" value="ALAT1/2-like"/>
</dbReference>
<dbReference type="FunFam" id="3.90.1150.10:FF:000151">
    <property type="entry name" value="Alanine aminotransferase 2"/>
    <property type="match status" value="1"/>
</dbReference>
<dbReference type="PANTHER" id="PTHR11751">
    <property type="entry name" value="ALANINE AMINOTRANSFERASE"/>
    <property type="match status" value="1"/>
</dbReference>
<dbReference type="Gene3D" id="3.40.640.10">
    <property type="entry name" value="Type I PLP-dependent aspartate aminotransferase-like (Major domain)"/>
    <property type="match status" value="1"/>
</dbReference>
<keyword evidence="4 8" id="KW-0808">Transferase</keyword>
<evidence type="ECO:0000256" key="6">
    <source>
        <dbReference type="ARBA" id="ARBA00025785"/>
    </source>
</evidence>
<evidence type="ECO:0000313" key="8">
    <source>
        <dbReference type="EMBL" id="KZT34097.1"/>
    </source>
</evidence>
<comment type="subunit">
    <text evidence="2">Homodimer.</text>
</comment>
<dbReference type="EMBL" id="KV428200">
    <property type="protein sequence ID" value="KZT34097.1"/>
    <property type="molecule type" value="Genomic_DNA"/>
</dbReference>
<dbReference type="Proteomes" id="UP000076798">
    <property type="component" value="Unassembled WGS sequence"/>
</dbReference>
<dbReference type="STRING" id="1314776.A0A165ZA45"/>
<evidence type="ECO:0000259" key="7">
    <source>
        <dbReference type="Pfam" id="PF00155"/>
    </source>
</evidence>
<comment type="similarity">
    <text evidence="6">Belongs to the class-I pyridoxal-phosphate-dependent aminotransferase family. Alanine aminotransferase subfamily.</text>
</comment>
<dbReference type="GO" id="GO:0030170">
    <property type="term" value="F:pyridoxal phosphate binding"/>
    <property type="evidence" value="ECO:0007669"/>
    <property type="project" value="InterPro"/>
</dbReference>
<dbReference type="FunFam" id="3.40.640.10:FF:000012">
    <property type="entry name" value="alanine aminotransferase 2"/>
    <property type="match status" value="1"/>
</dbReference>
<name>A0A165ZA45_9AGAM</name>
<keyword evidence="5" id="KW-0663">Pyridoxal phosphate</keyword>
<keyword evidence="3" id="KW-0032">Aminotransferase</keyword>
<dbReference type="PANTHER" id="PTHR11751:SF29">
    <property type="entry name" value="ALANINE TRANSAMINASE"/>
    <property type="match status" value="1"/>
</dbReference>
<dbReference type="InterPro" id="IPR015424">
    <property type="entry name" value="PyrdxlP-dep_Trfase"/>
</dbReference>
<dbReference type="InterPro" id="IPR004839">
    <property type="entry name" value="Aminotransferase_I/II_large"/>
</dbReference>
<dbReference type="UniPathway" id="UPA00528">
    <property type="reaction ID" value="UER00586"/>
</dbReference>
<dbReference type="Gene3D" id="1.10.287.1970">
    <property type="match status" value="1"/>
</dbReference>
<dbReference type="OrthoDB" id="1732682at2759"/>
<protein>
    <submittedName>
        <fullName evidence="8">PLP-dependent transferase</fullName>
    </submittedName>
</protein>
<dbReference type="GO" id="GO:0042853">
    <property type="term" value="P:L-alanine catabolic process"/>
    <property type="evidence" value="ECO:0007669"/>
    <property type="project" value="UniProtKB-UniPathway"/>
</dbReference>
<dbReference type="Pfam" id="PF00155">
    <property type="entry name" value="Aminotran_1_2"/>
    <property type="match status" value="1"/>
</dbReference>
<evidence type="ECO:0000256" key="3">
    <source>
        <dbReference type="ARBA" id="ARBA00022576"/>
    </source>
</evidence>
<dbReference type="InterPro" id="IPR015422">
    <property type="entry name" value="PyrdxlP-dep_Trfase_small"/>
</dbReference>
<evidence type="ECO:0000313" key="9">
    <source>
        <dbReference type="Proteomes" id="UP000076798"/>
    </source>
</evidence>
<evidence type="ECO:0000256" key="1">
    <source>
        <dbReference type="ARBA" id="ARBA00001933"/>
    </source>
</evidence>
<feature type="domain" description="Aminotransferase class I/classII large" evidence="7">
    <location>
        <begin position="93"/>
        <end position="462"/>
    </location>
</feature>
<proteinExistence type="inferred from homology"/>
<reference evidence="8 9" key="1">
    <citation type="journal article" date="2016" name="Mol. Biol. Evol.">
        <title>Comparative Genomics of Early-Diverging Mushroom-Forming Fungi Provides Insights into the Origins of Lignocellulose Decay Capabilities.</title>
        <authorList>
            <person name="Nagy L.G."/>
            <person name="Riley R."/>
            <person name="Tritt A."/>
            <person name="Adam C."/>
            <person name="Daum C."/>
            <person name="Floudas D."/>
            <person name="Sun H."/>
            <person name="Yadav J.S."/>
            <person name="Pangilinan J."/>
            <person name="Larsson K.H."/>
            <person name="Matsuura K."/>
            <person name="Barry K."/>
            <person name="Labutti K."/>
            <person name="Kuo R."/>
            <person name="Ohm R.A."/>
            <person name="Bhattacharya S.S."/>
            <person name="Shirouzu T."/>
            <person name="Yoshinaga Y."/>
            <person name="Martin F.M."/>
            <person name="Grigoriev I.V."/>
            <person name="Hibbett D.S."/>
        </authorList>
    </citation>
    <scope>NUCLEOTIDE SEQUENCE [LARGE SCALE GENOMIC DNA]</scope>
    <source>
        <strain evidence="8 9">HHB10207 ss-3</strain>
    </source>
</reference>
<dbReference type="GO" id="GO:0008483">
    <property type="term" value="F:transaminase activity"/>
    <property type="evidence" value="ECO:0007669"/>
    <property type="project" value="UniProtKB-KW"/>
</dbReference>
<dbReference type="CDD" id="cd00609">
    <property type="entry name" value="AAT_like"/>
    <property type="match status" value="1"/>
</dbReference>
<organism evidence="8 9">
    <name type="scientific">Sistotremastrum suecicum HHB10207 ss-3</name>
    <dbReference type="NCBI Taxonomy" id="1314776"/>
    <lineage>
        <taxon>Eukaryota</taxon>
        <taxon>Fungi</taxon>
        <taxon>Dikarya</taxon>
        <taxon>Basidiomycota</taxon>
        <taxon>Agaricomycotina</taxon>
        <taxon>Agaricomycetes</taxon>
        <taxon>Sistotremastrales</taxon>
        <taxon>Sistotremastraceae</taxon>
        <taxon>Sistotremastrum</taxon>
    </lineage>
</organism>
<comment type="cofactor">
    <cofactor evidence="1">
        <name>pyridoxal 5'-phosphate</name>
        <dbReference type="ChEBI" id="CHEBI:597326"/>
    </cofactor>
</comment>
<dbReference type="AlphaFoldDB" id="A0A165ZA45"/>
<dbReference type="Gene3D" id="3.90.1150.10">
    <property type="entry name" value="Aspartate Aminotransferase, domain 1"/>
    <property type="match status" value="1"/>
</dbReference>
<evidence type="ECO:0000256" key="4">
    <source>
        <dbReference type="ARBA" id="ARBA00022679"/>
    </source>
</evidence>
<keyword evidence="9" id="KW-1185">Reference proteome</keyword>
<accession>A0A165ZA45</accession>
<gene>
    <name evidence="8" type="ORF">SISSUDRAFT_1065589</name>
</gene>